<proteinExistence type="inferred from homology"/>
<comment type="function">
    <text evidence="6">Ca(2+) release-activated Ca(2+)-like (CRAC-like) channel subunit which mediates Ca(2+) influx and increase in Ca(2+)-selective current by synergy with the Ca(2+) sensor, stim-1. Required for Ca(2+) and IP3-dependent contractile activity of sheath cells and the spermatheca. Affects brood size and somatic cell function.</text>
</comment>
<evidence type="ECO:0000256" key="1">
    <source>
        <dbReference type="ARBA" id="ARBA00004141"/>
    </source>
</evidence>
<comment type="caution">
    <text evidence="11">The sequence shown here is derived from an EMBL/GenBank/DDBJ whole genome shotgun (WGS) entry which is preliminary data.</text>
</comment>
<evidence type="ECO:0000256" key="3">
    <source>
        <dbReference type="ARBA" id="ARBA00022692"/>
    </source>
</evidence>
<evidence type="ECO:0000313" key="11">
    <source>
        <dbReference type="EMBL" id="KAI1713440.1"/>
    </source>
</evidence>
<dbReference type="PANTHER" id="PTHR31501:SF7">
    <property type="entry name" value="CALCIUM RELEASE-ACTIVATED CALCIUM CHANNEL PROTEIN 1"/>
    <property type="match status" value="1"/>
</dbReference>
<feature type="transmembrane region" description="Helical" evidence="10">
    <location>
        <begin position="427"/>
        <end position="450"/>
    </location>
</feature>
<comment type="similarity">
    <text evidence="2">Belongs to the Orai family.</text>
</comment>
<dbReference type="GO" id="GO:0002115">
    <property type="term" value="P:store-operated calcium entry"/>
    <property type="evidence" value="ECO:0007669"/>
    <property type="project" value="TreeGrafter"/>
</dbReference>
<dbReference type="GO" id="GO:0015279">
    <property type="term" value="F:store-operated calcium channel activity"/>
    <property type="evidence" value="ECO:0007669"/>
    <property type="project" value="TreeGrafter"/>
</dbReference>
<sequence length="539" mass="57077">MTATTSTIITSTSEGEEHSLLSSEDELFSTPKSGNSFIEAQPASDNPQPSTSTTSGFNYTITSVPEDIRSAQNLTHLQPQPNHLPAGVPGYGIPRVPSRQNIQGLAYRSPSTNSLNSLASGSGPRTMMQTMQPGSITPRPSYAGATLGSQQPLLPKRSYGALPNGSAFAGLTQPQSPLTTSRSQVPLVATSAGPASYFNQSSGASTIGDYQPQLSPPPMSAGMMTIEPSVMVSQPPHSAPLQKPPPFTGSRLALNMMSATAGIAIAMTPPSGGPSAPVGSGASVCDSLDGPPAIGSGSGGGGGGIHAASRLKTRGGFEAHHLEPLHRHRGELSVHEKYKYDLSRAQLKASSRTSALLAGFAMVALVELQYEETTPKPLLIILGVVTTLLVSVHLLALMMSTCLLPYIEANGCTQDSPHIKLKFYIDLSWLFSTCIGLLLFLLEIGVIFFVKFNAIGYNLAGYITTGMLVPVVIVFIVISYLIHRSRFTHSMDRVNDKVVDLQKFLSEAEVTPPMANSLHRNMVGVGLQSMSMVKNFKDV</sequence>
<name>A0AAD4N0D1_9BILA</name>
<dbReference type="Pfam" id="PF07856">
    <property type="entry name" value="Orai-1"/>
    <property type="match status" value="1"/>
</dbReference>
<dbReference type="InterPro" id="IPR038350">
    <property type="entry name" value="Orai_sf"/>
</dbReference>
<reference evidence="11" key="1">
    <citation type="submission" date="2022-01" db="EMBL/GenBank/DDBJ databases">
        <title>Genome Sequence Resource for Two Populations of Ditylenchus destructor, the Migratory Endoparasitic Phytonematode.</title>
        <authorList>
            <person name="Zhang H."/>
            <person name="Lin R."/>
            <person name="Xie B."/>
        </authorList>
    </citation>
    <scope>NUCLEOTIDE SEQUENCE</scope>
    <source>
        <strain evidence="11">BazhouSP</strain>
    </source>
</reference>
<keyword evidence="5 10" id="KW-0472">Membrane</keyword>
<protein>
    <recommendedName>
        <fullName evidence="7">Protein orai</fullName>
    </recommendedName>
    <alternativeName>
        <fullName evidence="8">Store-operated calcium channel</fullName>
    </alternativeName>
</protein>
<keyword evidence="12" id="KW-1185">Reference proteome</keyword>
<feature type="compositionally biased region" description="Polar residues" evidence="9">
    <location>
        <begin position="31"/>
        <end position="59"/>
    </location>
</feature>
<dbReference type="Gene3D" id="1.20.140.140">
    <property type="entry name" value="Calcium release-activated calcium channel protein Orai"/>
    <property type="match status" value="1"/>
</dbReference>
<keyword evidence="3 10" id="KW-0812">Transmembrane</keyword>
<evidence type="ECO:0000256" key="8">
    <source>
        <dbReference type="ARBA" id="ARBA00080439"/>
    </source>
</evidence>
<dbReference type="AlphaFoldDB" id="A0AAD4N0D1"/>
<comment type="subcellular location">
    <subcellularLocation>
        <location evidence="1">Membrane</location>
        <topology evidence="1">Multi-pass membrane protein</topology>
    </subcellularLocation>
</comment>
<organism evidence="11 12">
    <name type="scientific">Ditylenchus destructor</name>
    <dbReference type="NCBI Taxonomy" id="166010"/>
    <lineage>
        <taxon>Eukaryota</taxon>
        <taxon>Metazoa</taxon>
        <taxon>Ecdysozoa</taxon>
        <taxon>Nematoda</taxon>
        <taxon>Chromadorea</taxon>
        <taxon>Rhabditida</taxon>
        <taxon>Tylenchina</taxon>
        <taxon>Tylenchomorpha</taxon>
        <taxon>Sphaerularioidea</taxon>
        <taxon>Anguinidae</taxon>
        <taxon>Anguininae</taxon>
        <taxon>Ditylenchus</taxon>
    </lineage>
</organism>
<dbReference type="GO" id="GO:0016020">
    <property type="term" value="C:membrane"/>
    <property type="evidence" value="ECO:0007669"/>
    <property type="project" value="UniProtKB-SubCell"/>
</dbReference>
<keyword evidence="4 10" id="KW-1133">Transmembrane helix</keyword>
<dbReference type="EMBL" id="JAKKPZ010000015">
    <property type="protein sequence ID" value="KAI1713440.1"/>
    <property type="molecule type" value="Genomic_DNA"/>
</dbReference>
<evidence type="ECO:0000256" key="6">
    <source>
        <dbReference type="ARBA" id="ARBA00057852"/>
    </source>
</evidence>
<gene>
    <name evidence="11" type="ORF">DdX_08954</name>
</gene>
<evidence type="ECO:0000256" key="2">
    <source>
        <dbReference type="ARBA" id="ARBA00008062"/>
    </source>
</evidence>
<feature type="transmembrane region" description="Helical" evidence="10">
    <location>
        <begin position="462"/>
        <end position="483"/>
    </location>
</feature>
<evidence type="ECO:0000256" key="9">
    <source>
        <dbReference type="SAM" id="MobiDB-lite"/>
    </source>
</evidence>
<evidence type="ECO:0000256" key="4">
    <source>
        <dbReference type="ARBA" id="ARBA00022989"/>
    </source>
</evidence>
<dbReference type="InterPro" id="IPR012446">
    <property type="entry name" value="CRAC_channel"/>
</dbReference>
<dbReference type="PANTHER" id="PTHR31501">
    <property type="entry name" value="CALCIUM RELEASE-ACTIVATED CALCIUM CHANNEL PROTEIN 1"/>
    <property type="match status" value="1"/>
</dbReference>
<evidence type="ECO:0000256" key="10">
    <source>
        <dbReference type="SAM" id="Phobius"/>
    </source>
</evidence>
<accession>A0AAD4N0D1</accession>
<feature type="compositionally biased region" description="Low complexity" evidence="9">
    <location>
        <begin position="1"/>
        <end position="13"/>
    </location>
</feature>
<dbReference type="FunFam" id="1.20.140.140:FF:000003">
    <property type="entry name" value="Protein orai"/>
    <property type="match status" value="1"/>
</dbReference>
<evidence type="ECO:0000313" key="12">
    <source>
        <dbReference type="Proteomes" id="UP001201812"/>
    </source>
</evidence>
<feature type="transmembrane region" description="Helical" evidence="10">
    <location>
        <begin position="378"/>
        <end position="406"/>
    </location>
</feature>
<evidence type="ECO:0000256" key="7">
    <source>
        <dbReference type="ARBA" id="ARBA00070070"/>
    </source>
</evidence>
<evidence type="ECO:0000256" key="5">
    <source>
        <dbReference type="ARBA" id="ARBA00023136"/>
    </source>
</evidence>
<feature type="region of interest" description="Disordered" evidence="9">
    <location>
        <begin position="1"/>
        <end position="59"/>
    </location>
</feature>
<dbReference type="Proteomes" id="UP001201812">
    <property type="component" value="Unassembled WGS sequence"/>
</dbReference>